<dbReference type="Proteomes" id="UP000199516">
    <property type="component" value="Unassembled WGS sequence"/>
</dbReference>
<dbReference type="Pfam" id="PF00005">
    <property type="entry name" value="ABC_tran"/>
    <property type="match status" value="1"/>
</dbReference>
<dbReference type="GO" id="GO:0016887">
    <property type="term" value="F:ATP hydrolysis activity"/>
    <property type="evidence" value="ECO:0007669"/>
    <property type="project" value="InterPro"/>
</dbReference>
<keyword evidence="7" id="KW-1185">Reference proteome</keyword>
<dbReference type="InterPro" id="IPR003593">
    <property type="entry name" value="AAA+_ATPase"/>
</dbReference>
<organism evidence="6 7">
    <name type="scientific">Alteribacillus iranensis</name>
    <dbReference type="NCBI Taxonomy" id="930128"/>
    <lineage>
        <taxon>Bacteria</taxon>
        <taxon>Bacillati</taxon>
        <taxon>Bacillota</taxon>
        <taxon>Bacilli</taxon>
        <taxon>Bacillales</taxon>
        <taxon>Bacillaceae</taxon>
        <taxon>Alteribacillus</taxon>
    </lineage>
</organism>
<dbReference type="GO" id="GO:0005524">
    <property type="term" value="F:ATP binding"/>
    <property type="evidence" value="ECO:0007669"/>
    <property type="project" value="UniProtKB-KW"/>
</dbReference>
<dbReference type="AlphaFoldDB" id="A0A1I2B515"/>
<dbReference type="SUPFAM" id="SSF52540">
    <property type="entry name" value="P-loop containing nucleoside triphosphate hydrolases"/>
    <property type="match status" value="1"/>
</dbReference>
<keyword evidence="1" id="KW-0813">Transport</keyword>
<evidence type="ECO:0000256" key="1">
    <source>
        <dbReference type="ARBA" id="ARBA00022448"/>
    </source>
</evidence>
<dbReference type="EMBL" id="FONT01000002">
    <property type="protein sequence ID" value="SFE51166.1"/>
    <property type="molecule type" value="Genomic_DNA"/>
</dbReference>
<dbReference type="OrthoDB" id="9802264at2"/>
<keyword evidence="4" id="KW-1278">Translocase</keyword>
<dbReference type="PANTHER" id="PTHR42788:SF13">
    <property type="entry name" value="ALIPHATIC SULFONATES IMPORT ATP-BINDING PROTEIN SSUB"/>
    <property type="match status" value="1"/>
</dbReference>
<evidence type="ECO:0000256" key="3">
    <source>
        <dbReference type="ARBA" id="ARBA00022840"/>
    </source>
</evidence>
<dbReference type="Gene3D" id="3.40.50.300">
    <property type="entry name" value="P-loop containing nucleotide triphosphate hydrolases"/>
    <property type="match status" value="1"/>
</dbReference>
<dbReference type="InterPro" id="IPR017871">
    <property type="entry name" value="ABC_transporter-like_CS"/>
</dbReference>
<dbReference type="InterPro" id="IPR050166">
    <property type="entry name" value="ABC_transporter_ATP-bind"/>
</dbReference>
<accession>A0A1I2B515</accession>
<feature type="domain" description="ABC transporter" evidence="5">
    <location>
        <begin position="4"/>
        <end position="236"/>
    </location>
</feature>
<proteinExistence type="predicted"/>
<dbReference type="InterPro" id="IPR027417">
    <property type="entry name" value="P-loop_NTPase"/>
</dbReference>
<name>A0A1I2B515_9BACI</name>
<dbReference type="PROSITE" id="PS50893">
    <property type="entry name" value="ABC_TRANSPORTER_2"/>
    <property type="match status" value="1"/>
</dbReference>
<dbReference type="RefSeq" id="WP_091658154.1">
    <property type="nucleotide sequence ID" value="NZ_FONT01000002.1"/>
</dbReference>
<reference evidence="6 7" key="1">
    <citation type="submission" date="2016-10" db="EMBL/GenBank/DDBJ databases">
        <authorList>
            <person name="de Groot N.N."/>
        </authorList>
    </citation>
    <scope>NUCLEOTIDE SEQUENCE [LARGE SCALE GENOMIC DNA]</scope>
    <source>
        <strain evidence="6 7">DSM 23995</strain>
    </source>
</reference>
<keyword evidence="2" id="KW-0547">Nucleotide-binding</keyword>
<protein>
    <submittedName>
        <fullName evidence="6">NitT/TauT family transport system ATP-binding protein</fullName>
    </submittedName>
</protein>
<evidence type="ECO:0000313" key="7">
    <source>
        <dbReference type="Proteomes" id="UP000199516"/>
    </source>
</evidence>
<evidence type="ECO:0000256" key="2">
    <source>
        <dbReference type="ARBA" id="ARBA00022741"/>
    </source>
</evidence>
<dbReference type="PROSITE" id="PS00211">
    <property type="entry name" value="ABC_TRANSPORTER_1"/>
    <property type="match status" value="1"/>
</dbReference>
<dbReference type="STRING" id="930128.SAMN05192532_10283"/>
<evidence type="ECO:0000313" key="6">
    <source>
        <dbReference type="EMBL" id="SFE51166.1"/>
    </source>
</evidence>
<dbReference type="InterPro" id="IPR003439">
    <property type="entry name" value="ABC_transporter-like_ATP-bd"/>
</dbReference>
<dbReference type="PANTHER" id="PTHR42788">
    <property type="entry name" value="TAURINE IMPORT ATP-BINDING PROTEIN-RELATED"/>
    <property type="match status" value="1"/>
</dbReference>
<evidence type="ECO:0000259" key="5">
    <source>
        <dbReference type="PROSITE" id="PS50893"/>
    </source>
</evidence>
<gene>
    <name evidence="6" type="ORF">SAMN05192532_10283</name>
</gene>
<keyword evidence="3 6" id="KW-0067">ATP-binding</keyword>
<evidence type="ECO:0000256" key="4">
    <source>
        <dbReference type="ARBA" id="ARBA00022967"/>
    </source>
</evidence>
<sequence>MADVLIDQVEKTFYDKTKDTSFTVFKDIQAEIKSGEFVSLLGPSGCGKSTLLNIIAGLEEPTSGVVEVGGRRVTGPGPDRGVVFQESALMPWQTVLDNVMFGLKKKMNKEEAKERAEYFLKLVHLSKFIHSYPHELSGGMKQRVSIARTLALDPDILLMDEPFGALDEQTRSMLHKEVTYIWEETQKTVVFVTHNIRESILLSDRIVLMGTRPGRIVEVFDVPMERPRKTSSKEFGELEERIQQKLAKEIEKVMREELGDDYNSKKGALLYHTDRDMGNHI</sequence>
<dbReference type="CDD" id="cd03293">
    <property type="entry name" value="ABC_NrtD_SsuB_transporters"/>
    <property type="match status" value="1"/>
</dbReference>
<dbReference type="SMART" id="SM00382">
    <property type="entry name" value="AAA"/>
    <property type="match status" value="1"/>
</dbReference>